<dbReference type="GO" id="GO:0005525">
    <property type="term" value="F:GTP binding"/>
    <property type="evidence" value="ECO:0007669"/>
    <property type="project" value="TreeGrafter"/>
</dbReference>
<organism evidence="6 7">
    <name type="scientific">Gracilariopsis chorda</name>
    <dbReference type="NCBI Taxonomy" id="448386"/>
    <lineage>
        <taxon>Eukaryota</taxon>
        <taxon>Rhodophyta</taxon>
        <taxon>Florideophyceae</taxon>
        <taxon>Rhodymeniophycidae</taxon>
        <taxon>Gracilariales</taxon>
        <taxon>Gracilariaceae</taxon>
        <taxon>Gracilariopsis</taxon>
    </lineage>
</organism>
<dbReference type="InterPro" id="IPR007034">
    <property type="entry name" value="BMS1_TSR1_C"/>
</dbReference>
<dbReference type="AlphaFoldDB" id="A0A2V3IWI7"/>
<evidence type="ECO:0000259" key="5">
    <source>
        <dbReference type="SMART" id="SM01362"/>
    </source>
</evidence>
<dbReference type="GO" id="GO:0000479">
    <property type="term" value="P:endonucleolytic cleavage of tricistronic rRNA transcript (SSU-rRNA, 5.8S rRNA, LSU-rRNA)"/>
    <property type="evidence" value="ECO:0007669"/>
    <property type="project" value="TreeGrafter"/>
</dbReference>
<evidence type="ECO:0000256" key="3">
    <source>
        <dbReference type="SAM" id="MobiDB-lite"/>
    </source>
</evidence>
<comment type="caution">
    <text evidence="6">The sequence shown here is derived from an EMBL/GenBank/DDBJ whole genome shotgun (WGS) entry which is preliminary data.</text>
</comment>
<reference evidence="6 7" key="1">
    <citation type="journal article" date="2018" name="Mol. Biol. Evol.">
        <title>Analysis of the draft genome of the red seaweed Gracilariopsis chorda provides insights into genome size evolution in Rhodophyta.</title>
        <authorList>
            <person name="Lee J."/>
            <person name="Yang E.C."/>
            <person name="Graf L."/>
            <person name="Yang J.H."/>
            <person name="Qiu H."/>
            <person name="Zel Zion U."/>
            <person name="Chan C.X."/>
            <person name="Stephens T.G."/>
            <person name="Weber A.P.M."/>
            <person name="Boo G.H."/>
            <person name="Boo S.M."/>
            <person name="Kim K.M."/>
            <person name="Shin Y."/>
            <person name="Jung M."/>
            <person name="Lee S.J."/>
            <person name="Yim H.S."/>
            <person name="Lee J.H."/>
            <person name="Bhattacharya D."/>
            <person name="Yoon H.S."/>
        </authorList>
    </citation>
    <scope>NUCLEOTIDE SEQUENCE [LARGE SCALE GENOMIC DNA]</scope>
    <source>
        <strain evidence="6 7">SKKU-2015</strain>
        <tissue evidence="6">Whole body</tissue>
    </source>
</reference>
<dbReference type="GO" id="GO:0005634">
    <property type="term" value="C:nucleus"/>
    <property type="evidence" value="ECO:0007669"/>
    <property type="project" value="InterPro"/>
</dbReference>
<feature type="domain" description="Ribosome biogenesis protein BMS1/TSR1 C-terminal" evidence="5">
    <location>
        <begin position="395"/>
        <end position="693"/>
    </location>
</feature>
<keyword evidence="2" id="KW-0175">Coiled coil</keyword>
<accession>A0A2V3IWI7</accession>
<protein>
    <submittedName>
        <fullName evidence="6">Pre-rRNA-processing protein TSR1-like</fullName>
    </submittedName>
</protein>
<dbReference type="PANTHER" id="PTHR12858:SF1">
    <property type="entry name" value="PRE-RRNA-PROCESSING PROTEIN TSR1 HOMOLOG"/>
    <property type="match status" value="1"/>
</dbReference>
<dbReference type="InterPro" id="IPR039761">
    <property type="entry name" value="Bms1/Tsr1"/>
</dbReference>
<dbReference type="EMBL" id="NBIV01000037">
    <property type="protein sequence ID" value="PXF46471.1"/>
    <property type="molecule type" value="Genomic_DNA"/>
</dbReference>
<dbReference type="GO" id="GO:0000462">
    <property type="term" value="P:maturation of SSU-rRNA from tricistronic rRNA transcript (SSU-rRNA, 5.8S rRNA, LSU-rRNA)"/>
    <property type="evidence" value="ECO:0007669"/>
    <property type="project" value="TreeGrafter"/>
</dbReference>
<feature type="region of interest" description="Disordered" evidence="3">
    <location>
        <begin position="1"/>
        <end position="40"/>
    </location>
</feature>
<dbReference type="InterPro" id="IPR012948">
    <property type="entry name" value="AARP2CN"/>
</dbReference>
<dbReference type="STRING" id="448386.A0A2V3IWI7"/>
<dbReference type="PANTHER" id="PTHR12858">
    <property type="entry name" value="RIBOSOME BIOGENESIS PROTEIN"/>
    <property type="match status" value="1"/>
</dbReference>
<dbReference type="SMART" id="SM00785">
    <property type="entry name" value="AARP2CN"/>
    <property type="match status" value="1"/>
</dbReference>
<dbReference type="GO" id="GO:0034511">
    <property type="term" value="F:U3 snoRNA binding"/>
    <property type="evidence" value="ECO:0007669"/>
    <property type="project" value="TreeGrafter"/>
</dbReference>
<evidence type="ECO:0000256" key="1">
    <source>
        <dbReference type="ARBA" id="ARBA00038288"/>
    </source>
</evidence>
<gene>
    <name evidence="6" type="ORF">BWQ96_03706</name>
</gene>
<dbReference type="Pfam" id="PF08142">
    <property type="entry name" value="AARP2CN"/>
    <property type="match status" value="1"/>
</dbReference>
<evidence type="ECO:0000313" key="6">
    <source>
        <dbReference type="EMBL" id="PXF46471.1"/>
    </source>
</evidence>
<feature type="compositionally biased region" description="Basic residues" evidence="3">
    <location>
        <begin position="1"/>
        <end position="11"/>
    </location>
</feature>
<feature type="domain" description="AARP2CN" evidence="4">
    <location>
        <begin position="203"/>
        <end position="283"/>
    </location>
</feature>
<sequence length="699" mass="78740">MGSRRARRAHGRVQPVHSPKKAGPTAAISKTQRKKARRSQLRNEIISAAKAARKAKRTQPPLLLAVVSVCGARDEEMRALCNTVHATETEKSVQPFETCILSREGKNERQVLLAALDLAKVADIMLLVFAGRADMDIQSIELLRALRAQGMPSIHVMAIGDGAEDPALRKLRGRQLAAESLGEDHALRPIQFWPQAKSEKATNNKSALRRIFAKPPRVVSWRSRYGYMKVESALVNNASSEAAASLSLCGYIRGRGMSANELVHVTGFGTYAVAKILDCATGTVLSQRDEHQGEPVESVGEVDEMMGEQTWPPEVIGDEEVDEDENDTEKLAKQYDQSLEAEERAEKQMEQEQFMMDETEEDKLSDMDEEKMIVDEEEVHRLRDAAKEDSQFPDEVDVPVNRPARVRFAKYRGLKSLRTGEWDPKEQLPIDYANLFQFRNLPATRKRVLDSAKEEGEKAKAGNCENFVPCGRKVYIQLQDVPQDVQASIIVTLQSNQTPVVASGMLRHENRRSVVHFGVQRVDDEEDGQAIKAKTPLEMHCGFVRFEGRPMFSENNPNSDKHKMERFLRHGRYTVVSFYGPAIYAPAPALLCHRNGSVIAAGSALGADVDRIILKRIVFTGYPFKTQKRRSVVRFMFFNADDIRWFKPVELWTKLGRSGHILEPVGTHGHMKCIFDNVVLHHDTICMTLYKRVYPKLLE</sequence>
<name>A0A2V3IWI7_9FLOR</name>
<feature type="coiled-coil region" evidence="2">
    <location>
        <begin position="332"/>
        <end position="362"/>
    </location>
</feature>
<proteinExistence type="inferred from homology"/>
<evidence type="ECO:0000313" key="7">
    <source>
        <dbReference type="Proteomes" id="UP000247409"/>
    </source>
</evidence>
<dbReference type="Pfam" id="PF04950">
    <property type="entry name" value="RIBIOP_C"/>
    <property type="match status" value="1"/>
</dbReference>
<dbReference type="GO" id="GO:0030688">
    <property type="term" value="C:preribosome, small subunit precursor"/>
    <property type="evidence" value="ECO:0007669"/>
    <property type="project" value="TreeGrafter"/>
</dbReference>
<feature type="compositionally biased region" description="Basic residues" evidence="3">
    <location>
        <begin position="31"/>
        <end position="40"/>
    </location>
</feature>
<dbReference type="GO" id="GO:0003924">
    <property type="term" value="F:GTPase activity"/>
    <property type="evidence" value="ECO:0007669"/>
    <property type="project" value="TreeGrafter"/>
</dbReference>
<evidence type="ECO:0000256" key="2">
    <source>
        <dbReference type="SAM" id="Coils"/>
    </source>
</evidence>
<keyword evidence="7" id="KW-1185">Reference proteome</keyword>
<evidence type="ECO:0000259" key="4">
    <source>
        <dbReference type="SMART" id="SM00785"/>
    </source>
</evidence>
<dbReference type="OrthoDB" id="119302at2759"/>
<dbReference type="Proteomes" id="UP000247409">
    <property type="component" value="Unassembled WGS sequence"/>
</dbReference>
<dbReference type="SMART" id="SM01362">
    <property type="entry name" value="DUF663"/>
    <property type="match status" value="1"/>
</dbReference>
<comment type="similarity">
    <text evidence="1">Belongs to the TRAFAC class translation factor GTPase superfamily. Bms1-like GTPase family. TSR1 subfamily.</text>
</comment>